<accession>A0ABV1H629</accession>
<keyword evidence="1" id="KW-0472">Membrane</keyword>
<sequence>MDWNIIWSDVISGTILLIIGGVGGWFAGVIKGKKESSTAIERKNEIYQPLINELKKYSQFDWDIQEIIKAELLKEIANNAYKFGFPDELQKKCNDLYQLIEGYNNINPVRIARSIIEDIFTDGYKAIYGSIVDGISYHSDRDGNEWEVEEIVEPVKIVGEVADEKTIKSLLNNEGMYSDEVCIDYENGLFEPIYSQLKCIYASALNVIIDGERYKNRTPVIEMQMLPEEYIAYYYDFFKKYNDNEKIKQKYKLREEIIYTSQAIIEELKDRIDKIVRIYEVEKV</sequence>
<gene>
    <name evidence="2" type="ORF">WMO37_09100</name>
</gene>
<protein>
    <submittedName>
        <fullName evidence="2">Uncharacterized protein</fullName>
    </submittedName>
</protein>
<organism evidence="2 3">
    <name type="scientific">Lachnospira intestinalis</name>
    <dbReference type="NCBI Taxonomy" id="3133158"/>
    <lineage>
        <taxon>Bacteria</taxon>
        <taxon>Bacillati</taxon>
        <taxon>Bacillota</taxon>
        <taxon>Clostridia</taxon>
        <taxon>Lachnospirales</taxon>
        <taxon>Lachnospiraceae</taxon>
        <taxon>Lachnospira</taxon>
    </lineage>
</organism>
<comment type="caution">
    <text evidence="2">The sequence shown here is derived from an EMBL/GenBank/DDBJ whole genome shotgun (WGS) entry which is preliminary data.</text>
</comment>
<feature type="transmembrane region" description="Helical" evidence="1">
    <location>
        <begin position="6"/>
        <end position="27"/>
    </location>
</feature>
<evidence type="ECO:0000256" key="1">
    <source>
        <dbReference type="SAM" id="Phobius"/>
    </source>
</evidence>
<keyword evidence="1" id="KW-0812">Transmembrane</keyword>
<proteinExistence type="predicted"/>
<dbReference type="Proteomes" id="UP001546774">
    <property type="component" value="Unassembled WGS sequence"/>
</dbReference>
<evidence type="ECO:0000313" key="2">
    <source>
        <dbReference type="EMBL" id="MEQ2555159.1"/>
    </source>
</evidence>
<name>A0ABV1H629_9FIRM</name>
<dbReference type="EMBL" id="JBBMFS010000007">
    <property type="protein sequence ID" value="MEQ2555159.1"/>
    <property type="molecule type" value="Genomic_DNA"/>
</dbReference>
<reference evidence="2" key="1">
    <citation type="submission" date="2024-03" db="EMBL/GenBank/DDBJ databases">
        <title>Human intestinal bacterial collection.</title>
        <authorList>
            <person name="Pauvert C."/>
            <person name="Hitch T.C.A."/>
            <person name="Clavel T."/>
        </authorList>
    </citation>
    <scope>NUCLEOTIDE SEQUENCE [LARGE SCALE GENOMIC DNA]</scope>
    <source>
        <strain evidence="2">CLA-AA-H89B</strain>
    </source>
</reference>
<evidence type="ECO:0000313" key="3">
    <source>
        <dbReference type="Proteomes" id="UP001546774"/>
    </source>
</evidence>
<keyword evidence="1" id="KW-1133">Transmembrane helix</keyword>
<keyword evidence="3" id="KW-1185">Reference proteome</keyword>